<dbReference type="SUPFAM" id="SSF47226">
    <property type="entry name" value="Histidine-containing phosphotransfer domain, HPT domain"/>
    <property type="match status" value="1"/>
</dbReference>
<feature type="modified residue" description="Phosphohistidine" evidence="2">
    <location>
        <position position="61"/>
    </location>
</feature>
<proteinExistence type="predicted"/>
<dbReference type="SMART" id="SM00073">
    <property type="entry name" value="HPT"/>
    <property type="match status" value="1"/>
</dbReference>
<keyword evidence="2" id="KW-0597">Phosphoprotein</keyword>
<dbReference type="PANTHER" id="PTHR28242">
    <property type="entry name" value="PHOSPHORELAY INTERMEDIATE PROTEIN YPD1"/>
    <property type="match status" value="1"/>
</dbReference>
<feature type="domain" description="HPt" evidence="4">
    <location>
        <begin position="22"/>
        <end position="115"/>
    </location>
</feature>
<dbReference type="AlphaFoldDB" id="A0A4R3HZK5"/>
<evidence type="ECO:0000313" key="6">
    <source>
        <dbReference type="Proteomes" id="UP000295382"/>
    </source>
</evidence>
<keyword evidence="6" id="KW-1185">Reference proteome</keyword>
<protein>
    <submittedName>
        <fullName evidence="5">HPt (Histidine-containing phosphotransfer) domain-containing protein</fullName>
    </submittedName>
</protein>
<evidence type="ECO:0000256" key="2">
    <source>
        <dbReference type="PROSITE-ProRule" id="PRU00110"/>
    </source>
</evidence>
<dbReference type="Gene3D" id="1.20.120.160">
    <property type="entry name" value="HPT domain"/>
    <property type="match status" value="1"/>
</dbReference>
<dbReference type="InterPro" id="IPR008207">
    <property type="entry name" value="Sig_transdc_His_kin_Hpt_dom"/>
</dbReference>
<dbReference type="GO" id="GO:0043424">
    <property type="term" value="F:protein histidine kinase binding"/>
    <property type="evidence" value="ECO:0007669"/>
    <property type="project" value="InterPro"/>
</dbReference>
<evidence type="ECO:0000256" key="3">
    <source>
        <dbReference type="SAM" id="Coils"/>
    </source>
</evidence>
<dbReference type="RefSeq" id="WP_132257741.1">
    <property type="nucleotide sequence ID" value="NZ_SLZQ01000002.1"/>
</dbReference>
<dbReference type="GO" id="GO:0000160">
    <property type="term" value="P:phosphorelay signal transduction system"/>
    <property type="evidence" value="ECO:0007669"/>
    <property type="project" value="UniProtKB-KW"/>
</dbReference>
<keyword evidence="1" id="KW-0902">Two-component regulatory system</keyword>
<reference evidence="5 6" key="1">
    <citation type="submission" date="2019-03" db="EMBL/GenBank/DDBJ databases">
        <title>Genomic Encyclopedia of Type Strains, Phase IV (KMG-IV): sequencing the most valuable type-strain genomes for metagenomic binning, comparative biology and taxonomic classification.</title>
        <authorList>
            <person name="Goeker M."/>
        </authorList>
    </citation>
    <scope>NUCLEOTIDE SEQUENCE [LARGE SCALE GENOMIC DNA]</scope>
    <source>
        <strain evidence="5 6">DSM 7445</strain>
    </source>
</reference>
<accession>A0A4R3HZK5</accession>
<dbReference type="InterPro" id="IPR036641">
    <property type="entry name" value="HPT_dom_sf"/>
</dbReference>
<dbReference type="OrthoDB" id="9179585at2"/>
<dbReference type="InterPro" id="IPR045871">
    <property type="entry name" value="AHP1-5/YPD1"/>
</dbReference>
<dbReference type="GO" id="GO:0005737">
    <property type="term" value="C:cytoplasm"/>
    <property type="evidence" value="ECO:0007669"/>
    <property type="project" value="TreeGrafter"/>
</dbReference>
<gene>
    <name evidence="5" type="ORF">EDC30_102429</name>
</gene>
<organism evidence="5 6">
    <name type="scientific">Paucimonas lemoignei</name>
    <name type="common">Pseudomonas lemoignei</name>
    <dbReference type="NCBI Taxonomy" id="29443"/>
    <lineage>
        <taxon>Bacteria</taxon>
        <taxon>Pseudomonadati</taxon>
        <taxon>Pseudomonadota</taxon>
        <taxon>Betaproteobacteria</taxon>
        <taxon>Burkholderiales</taxon>
        <taxon>Burkholderiaceae</taxon>
        <taxon>Paucimonas</taxon>
    </lineage>
</organism>
<evidence type="ECO:0000313" key="5">
    <source>
        <dbReference type="EMBL" id="TCS38688.1"/>
    </source>
</evidence>
<dbReference type="EMBL" id="SLZQ01000002">
    <property type="protein sequence ID" value="TCS38688.1"/>
    <property type="molecule type" value="Genomic_DNA"/>
</dbReference>
<evidence type="ECO:0000259" key="4">
    <source>
        <dbReference type="PROSITE" id="PS50894"/>
    </source>
</evidence>
<dbReference type="GO" id="GO:0009927">
    <property type="term" value="F:histidine phosphotransfer kinase activity"/>
    <property type="evidence" value="ECO:0007669"/>
    <property type="project" value="InterPro"/>
</dbReference>
<dbReference type="PANTHER" id="PTHR28242:SF52">
    <property type="entry name" value="PHOSPHORELAY INTERMEDIATE PROTEIN YPD1"/>
    <property type="match status" value="1"/>
</dbReference>
<dbReference type="PROSITE" id="PS50894">
    <property type="entry name" value="HPT"/>
    <property type="match status" value="1"/>
</dbReference>
<dbReference type="Pfam" id="PF01627">
    <property type="entry name" value="Hpt"/>
    <property type="match status" value="1"/>
</dbReference>
<name>A0A4R3HZK5_PAULE</name>
<comment type="caution">
    <text evidence="5">The sequence shown here is derived from an EMBL/GenBank/DDBJ whole genome shotgun (WGS) entry which is preliminary data.</text>
</comment>
<feature type="coiled-coil region" evidence="3">
    <location>
        <begin position="91"/>
        <end position="118"/>
    </location>
</feature>
<evidence type="ECO:0000256" key="1">
    <source>
        <dbReference type="ARBA" id="ARBA00023012"/>
    </source>
</evidence>
<sequence length="118" mass="12426">MTMVAAADISSQDELESMRETFGEDFSMLAELYLADSPKRIAALREAAAGGDAAQAARVAHSLGGSSASIGAPALAAQCLALEQDCRNGALDKLSQQLQNIETAYKHLETKIRGMLQA</sequence>
<dbReference type="Proteomes" id="UP000295382">
    <property type="component" value="Unassembled WGS sequence"/>
</dbReference>
<keyword evidence="3" id="KW-0175">Coiled coil</keyword>